<evidence type="ECO:0000256" key="3">
    <source>
        <dbReference type="SAM" id="Phobius"/>
    </source>
</evidence>
<keyword evidence="3" id="KW-0472">Membrane</keyword>
<dbReference type="Pfam" id="PF00635">
    <property type="entry name" value="Motile_Sperm"/>
    <property type="match status" value="1"/>
</dbReference>
<dbReference type="Proteomes" id="UP000025227">
    <property type="component" value="Unplaced"/>
</dbReference>
<dbReference type="Gene3D" id="2.60.40.10">
    <property type="entry name" value="Immunoglobulins"/>
    <property type="match status" value="1"/>
</dbReference>
<reference evidence="6" key="1">
    <citation type="submission" date="2020-12" db="UniProtKB">
        <authorList>
            <consortium name="WormBaseParasite"/>
        </authorList>
    </citation>
    <scope>IDENTIFICATION</scope>
    <source>
        <strain evidence="6">MHco3</strain>
    </source>
</reference>
<dbReference type="InterPro" id="IPR008962">
    <property type="entry name" value="PapD-like_sf"/>
</dbReference>
<feature type="region of interest" description="Disordered" evidence="2">
    <location>
        <begin position="27"/>
        <end position="150"/>
    </location>
</feature>
<dbReference type="PROSITE" id="PS50202">
    <property type="entry name" value="MSP"/>
    <property type="match status" value="1"/>
</dbReference>
<evidence type="ECO:0000256" key="1">
    <source>
        <dbReference type="RuleBase" id="RU003425"/>
    </source>
</evidence>
<comment type="function">
    <text evidence="1">Central component in molecular interactions underlying sperm crawling. Forms an extensive filament system that extends from sperm villipoda, along the leading edge of the pseudopod.</text>
</comment>
<evidence type="ECO:0000259" key="4">
    <source>
        <dbReference type="PROSITE" id="PS50202"/>
    </source>
</evidence>
<feature type="transmembrane region" description="Helical" evidence="3">
    <location>
        <begin position="6"/>
        <end position="22"/>
    </location>
</feature>
<protein>
    <recommendedName>
        <fullName evidence="1">Major sperm protein</fullName>
    </recommendedName>
</protein>
<feature type="compositionally biased region" description="Basic and acidic residues" evidence="2">
    <location>
        <begin position="44"/>
        <end position="150"/>
    </location>
</feature>
<accession>A0A7I4YT48</accession>
<proteinExistence type="predicted"/>
<dbReference type="OrthoDB" id="5866971at2759"/>
<sequence length="259" mass="29544">MMVVIVNVIFQVLLFLQLILFCQKGRKEKKSATRGGKGKKGKGKKEEGKEKKEVKEKVEVEKKEEKGEAAEEKAPEKELKPSDKEKDEGKKGEEGKEEKSDKEKEKDKEEKDEEKNEEKKDGEKKDEKKEDKEEEPKKEEKGDVAIDKDAKLEVSPTELKWEFEEGQHVITVTNNTKSRFAIKLKCTDNELYSVAPVMDFVDAGKVLNVAIVRSKGPFKKDKIVLCSKQVSQDEKNVEKAFEGGAQNIDVIQMDQRIRA</sequence>
<evidence type="ECO:0000256" key="2">
    <source>
        <dbReference type="SAM" id="MobiDB-lite"/>
    </source>
</evidence>
<dbReference type="InterPro" id="IPR000535">
    <property type="entry name" value="MSP_dom"/>
</dbReference>
<keyword evidence="1" id="KW-0963">Cytoplasm</keyword>
<keyword evidence="5" id="KW-1185">Reference proteome</keyword>
<organism evidence="5 6">
    <name type="scientific">Haemonchus contortus</name>
    <name type="common">Barber pole worm</name>
    <dbReference type="NCBI Taxonomy" id="6289"/>
    <lineage>
        <taxon>Eukaryota</taxon>
        <taxon>Metazoa</taxon>
        <taxon>Ecdysozoa</taxon>
        <taxon>Nematoda</taxon>
        <taxon>Chromadorea</taxon>
        <taxon>Rhabditida</taxon>
        <taxon>Rhabditina</taxon>
        <taxon>Rhabditomorpha</taxon>
        <taxon>Strongyloidea</taxon>
        <taxon>Trichostrongylidae</taxon>
        <taxon>Haemonchus</taxon>
    </lineage>
</organism>
<evidence type="ECO:0000313" key="5">
    <source>
        <dbReference type="Proteomes" id="UP000025227"/>
    </source>
</evidence>
<dbReference type="InterPro" id="IPR013783">
    <property type="entry name" value="Ig-like_fold"/>
</dbReference>
<dbReference type="SUPFAM" id="SSF49354">
    <property type="entry name" value="PapD-like"/>
    <property type="match status" value="1"/>
</dbReference>
<keyword evidence="3" id="KW-1133">Transmembrane helix</keyword>
<dbReference type="WBParaSite" id="HCON_00138430-00001">
    <property type="protein sequence ID" value="HCON_00138430-00001"/>
    <property type="gene ID" value="HCON_00138430"/>
</dbReference>
<keyword evidence="3" id="KW-0812">Transmembrane</keyword>
<feature type="domain" description="MSP" evidence="4">
    <location>
        <begin position="151"/>
        <end position="259"/>
    </location>
</feature>
<evidence type="ECO:0000313" key="6">
    <source>
        <dbReference type="WBParaSite" id="HCON_00138430-00001"/>
    </source>
</evidence>
<dbReference type="PANTHER" id="PTHR22947:SF6">
    <property type="entry name" value="MAJOR SPERM PROTEIN"/>
    <property type="match status" value="1"/>
</dbReference>
<name>A0A7I4YT48_HAECO</name>
<keyword evidence="1" id="KW-0206">Cytoskeleton</keyword>
<dbReference type="PANTHER" id="PTHR22947">
    <property type="entry name" value="MAJOR SPERM PROTEIN"/>
    <property type="match status" value="1"/>
</dbReference>
<dbReference type="InterPro" id="IPR051774">
    <property type="entry name" value="Sperm-specific_class_P"/>
</dbReference>
<dbReference type="AlphaFoldDB" id="A0A7I4YT48"/>